<keyword evidence="2" id="KW-1185">Reference proteome</keyword>
<evidence type="ECO:0008006" key="3">
    <source>
        <dbReference type="Google" id="ProtNLM"/>
    </source>
</evidence>
<name>A0A8J2VBW4_9BACL</name>
<dbReference type="InterPro" id="IPR008557">
    <property type="entry name" value="PhoX"/>
</dbReference>
<reference evidence="1" key="1">
    <citation type="journal article" date="2014" name="Int. J. Syst. Evol. Microbiol.">
        <title>Complete genome sequence of Corynebacterium casei LMG S-19264T (=DSM 44701T), isolated from a smear-ripened cheese.</title>
        <authorList>
            <consortium name="US DOE Joint Genome Institute (JGI-PGF)"/>
            <person name="Walter F."/>
            <person name="Albersmeier A."/>
            <person name="Kalinowski J."/>
            <person name="Ruckert C."/>
        </authorList>
    </citation>
    <scope>NUCLEOTIDE SEQUENCE</scope>
    <source>
        <strain evidence="1">CGMCC 1.15179</strain>
    </source>
</reference>
<evidence type="ECO:0000313" key="1">
    <source>
        <dbReference type="EMBL" id="GGE15146.1"/>
    </source>
</evidence>
<dbReference type="Proteomes" id="UP000625210">
    <property type="component" value="Unassembled WGS sequence"/>
</dbReference>
<dbReference type="AlphaFoldDB" id="A0A8J2VBW4"/>
<protein>
    <recommendedName>
        <fullName evidence="3">DUF839 domain-containing protein</fullName>
    </recommendedName>
</protein>
<dbReference type="EMBL" id="BMHQ01000005">
    <property type="protein sequence ID" value="GGE15146.1"/>
    <property type="molecule type" value="Genomic_DNA"/>
</dbReference>
<proteinExistence type="predicted"/>
<comment type="caution">
    <text evidence="1">The sequence shown here is derived from an EMBL/GenBank/DDBJ whole genome shotgun (WGS) entry which is preliminary data.</text>
</comment>
<gene>
    <name evidence="1" type="ORF">GCM10011571_15860</name>
</gene>
<dbReference type="Pfam" id="PF05787">
    <property type="entry name" value="PhoX"/>
    <property type="match status" value="1"/>
</dbReference>
<sequence length="97" mass="11022">MEDGDNGNRIMGITPDGEIYEFGRNRLNDSELCGPTFAPDGQTFFVNIQNPGITFAIWGPFHRQNAARRRRLAYAAPPAEWAPAFLQGWRKLQNVRE</sequence>
<evidence type="ECO:0000313" key="2">
    <source>
        <dbReference type="Proteomes" id="UP000625210"/>
    </source>
</evidence>
<organism evidence="1 2">
    <name type="scientific">Marinithermofilum abyssi</name>
    <dbReference type="NCBI Taxonomy" id="1571185"/>
    <lineage>
        <taxon>Bacteria</taxon>
        <taxon>Bacillati</taxon>
        <taxon>Bacillota</taxon>
        <taxon>Bacilli</taxon>
        <taxon>Bacillales</taxon>
        <taxon>Thermoactinomycetaceae</taxon>
        <taxon>Marinithermofilum</taxon>
    </lineage>
</organism>
<accession>A0A8J2VBW4</accession>
<dbReference type="RefSeq" id="WP_229751885.1">
    <property type="nucleotide sequence ID" value="NZ_BMHQ01000005.1"/>
</dbReference>
<reference evidence="1" key="2">
    <citation type="submission" date="2020-09" db="EMBL/GenBank/DDBJ databases">
        <authorList>
            <person name="Sun Q."/>
            <person name="Zhou Y."/>
        </authorList>
    </citation>
    <scope>NUCLEOTIDE SEQUENCE</scope>
    <source>
        <strain evidence="1">CGMCC 1.15179</strain>
    </source>
</reference>